<dbReference type="Proteomes" id="UP001187346">
    <property type="component" value="Unassembled WGS sequence"/>
</dbReference>
<evidence type="ECO:0008006" key="3">
    <source>
        <dbReference type="Google" id="ProtNLM"/>
    </source>
</evidence>
<gene>
    <name evidence="1" type="ORF">R5A26_40645</name>
</gene>
<reference evidence="1 2" key="1">
    <citation type="submission" date="2023-10" db="EMBL/GenBank/DDBJ databases">
        <title>Characterization of rhizosphere-enriched actinobacteria from wheat plants lab-grown on chernevaya soil.</title>
        <authorList>
            <person name="Tikhonova E.N."/>
            <person name="Konopkin A."/>
            <person name="Kravchenko I.K."/>
        </authorList>
    </citation>
    <scope>NUCLEOTIDE SEQUENCE [LARGE SCALE GENOMIC DNA]</scope>
    <source>
        <strain evidence="1 2">RR29</strain>
    </source>
</reference>
<accession>A0ABU4FNR3</accession>
<sequence>MTKPLRHGVQRYRVAQWTTGNIGARTMRAVLEHPNLTLAGVYVHTLAKAGLDTGELSGVGFDATGVLATHDIDEILALGADCALHTPHDCDFGEVCTLLSPGVNVVSTRGEFHHARATPGGLRDNFGPSLRLLAKALSVPLDSVEAVGEVATARHPT</sequence>
<organism evidence="1 2">
    <name type="scientific">Streptomyces prunicolor</name>
    <dbReference type="NCBI Taxonomy" id="67348"/>
    <lineage>
        <taxon>Bacteria</taxon>
        <taxon>Bacillati</taxon>
        <taxon>Actinomycetota</taxon>
        <taxon>Actinomycetes</taxon>
        <taxon>Kitasatosporales</taxon>
        <taxon>Streptomycetaceae</taxon>
        <taxon>Streptomyces</taxon>
    </lineage>
</organism>
<comment type="caution">
    <text evidence="1">The sequence shown here is derived from an EMBL/GenBank/DDBJ whole genome shotgun (WGS) entry which is preliminary data.</text>
</comment>
<evidence type="ECO:0000313" key="2">
    <source>
        <dbReference type="Proteomes" id="UP001187346"/>
    </source>
</evidence>
<evidence type="ECO:0000313" key="1">
    <source>
        <dbReference type="EMBL" id="MDV7222259.1"/>
    </source>
</evidence>
<dbReference type="RefSeq" id="WP_317775161.1">
    <property type="nucleotide sequence ID" value="NZ_JAWMAJ010000215.1"/>
</dbReference>
<dbReference type="EMBL" id="JAWMAJ010000215">
    <property type="protein sequence ID" value="MDV7222259.1"/>
    <property type="molecule type" value="Genomic_DNA"/>
</dbReference>
<dbReference type="InterPro" id="IPR036291">
    <property type="entry name" value="NAD(P)-bd_dom_sf"/>
</dbReference>
<proteinExistence type="predicted"/>
<dbReference type="Gene3D" id="3.40.50.720">
    <property type="entry name" value="NAD(P)-binding Rossmann-like Domain"/>
    <property type="match status" value="1"/>
</dbReference>
<dbReference type="SUPFAM" id="SSF51735">
    <property type="entry name" value="NAD(P)-binding Rossmann-fold domains"/>
    <property type="match status" value="1"/>
</dbReference>
<keyword evidence="2" id="KW-1185">Reference proteome</keyword>
<name>A0ABU4FNR3_9ACTN</name>
<protein>
    <recommendedName>
        <fullName evidence="3">Dihydrodipicolinate reductase</fullName>
    </recommendedName>
</protein>